<dbReference type="InterPro" id="IPR029062">
    <property type="entry name" value="Class_I_gatase-like"/>
</dbReference>
<dbReference type="InterPro" id="IPR013529">
    <property type="entry name" value="Glyco_hydro_42_N"/>
</dbReference>
<keyword evidence="12" id="KW-1185">Reference proteome</keyword>
<dbReference type="GO" id="GO:0004565">
    <property type="term" value="F:beta-galactosidase activity"/>
    <property type="evidence" value="ECO:0007669"/>
    <property type="project" value="UniProtKB-EC"/>
</dbReference>
<dbReference type="Pfam" id="PF02449">
    <property type="entry name" value="Glyco_hydro_42"/>
    <property type="match status" value="1"/>
</dbReference>
<dbReference type="SUPFAM" id="SSF52317">
    <property type="entry name" value="Class I glutamine amidotransferase-like"/>
    <property type="match status" value="1"/>
</dbReference>
<gene>
    <name evidence="11" type="ORF">J2W48_001813</name>
</gene>
<evidence type="ECO:0000256" key="6">
    <source>
        <dbReference type="ARBA" id="ARBA00022833"/>
    </source>
</evidence>
<dbReference type="SUPFAM" id="SSF51445">
    <property type="entry name" value="(Trans)glycosidases"/>
    <property type="match status" value="1"/>
</dbReference>
<dbReference type="Pfam" id="PF08532">
    <property type="entry name" value="Glyco_hydro_42M"/>
    <property type="match status" value="1"/>
</dbReference>
<dbReference type="Gene3D" id="2.60.40.1180">
    <property type="entry name" value="Golgi alpha-mannosidase II"/>
    <property type="match status" value="1"/>
</dbReference>
<keyword evidence="7 8" id="KW-0326">Glycosidase</keyword>
<comment type="caution">
    <text evidence="11">The sequence shown here is derived from an EMBL/GenBank/DDBJ whole genome shotgun (WGS) entry which is preliminary data.</text>
</comment>
<dbReference type="InterPro" id="IPR017853">
    <property type="entry name" value="GH"/>
</dbReference>
<evidence type="ECO:0000259" key="9">
    <source>
        <dbReference type="Pfam" id="PF02449"/>
    </source>
</evidence>
<evidence type="ECO:0000313" key="12">
    <source>
        <dbReference type="Proteomes" id="UP001269081"/>
    </source>
</evidence>
<dbReference type="Proteomes" id="UP001269081">
    <property type="component" value="Unassembled WGS sequence"/>
</dbReference>
<reference evidence="11 12" key="1">
    <citation type="submission" date="2023-07" db="EMBL/GenBank/DDBJ databases">
        <title>Sorghum-associated microbial communities from plants grown in Nebraska, USA.</title>
        <authorList>
            <person name="Schachtman D."/>
        </authorList>
    </citation>
    <scope>NUCLEOTIDE SEQUENCE [LARGE SCALE GENOMIC DNA]</scope>
    <source>
        <strain evidence="11 12">4129</strain>
    </source>
</reference>
<proteinExistence type="inferred from homology"/>
<organism evidence="11 12">
    <name type="scientific">Flavobacterium piscis</name>
    <dbReference type="NCBI Taxonomy" id="1114874"/>
    <lineage>
        <taxon>Bacteria</taxon>
        <taxon>Pseudomonadati</taxon>
        <taxon>Bacteroidota</taxon>
        <taxon>Flavobacteriia</taxon>
        <taxon>Flavobacteriales</taxon>
        <taxon>Flavobacteriaceae</taxon>
        <taxon>Flavobacterium</taxon>
    </lineage>
</organism>
<accession>A0ABU1Y6L5</accession>
<dbReference type="EC" id="3.2.1.23" evidence="3 8"/>
<feature type="domain" description="Beta-galactosidase trimerisation" evidence="10">
    <location>
        <begin position="435"/>
        <end position="639"/>
    </location>
</feature>
<evidence type="ECO:0000256" key="2">
    <source>
        <dbReference type="ARBA" id="ARBA00005940"/>
    </source>
</evidence>
<keyword evidence="4" id="KW-0479">Metal-binding</keyword>
<keyword evidence="5 8" id="KW-0378">Hydrolase</keyword>
<dbReference type="CDD" id="cd03143">
    <property type="entry name" value="A4_beta-galactosidase_middle_domain"/>
    <property type="match status" value="1"/>
</dbReference>
<comment type="catalytic activity">
    <reaction evidence="1 8">
        <text>Hydrolysis of terminal non-reducing beta-D-galactose residues in beta-D-galactosides.</text>
        <dbReference type="EC" id="3.2.1.23"/>
    </reaction>
</comment>
<evidence type="ECO:0000256" key="3">
    <source>
        <dbReference type="ARBA" id="ARBA00012756"/>
    </source>
</evidence>
<dbReference type="RefSeq" id="WP_310280436.1">
    <property type="nucleotide sequence ID" value="NZ_JAVDWQ010000005.1"/>
</dbReference>
<dbReference type="InterPro" id="IPR003476">
    <property type="entry name" value="Glyco_hydro_42"/>
</dbReference>
<evidence type="ECO:0000256" key="1">
    <source>
        <dbReference type="ARBA" id="ARBA00001412"/>
    </source>
</evidence>
<protein>
    <recommendedName>
        <fullName evidence="3 8">Beta-galactosidase</fullName>
        <shortName evidence="8">Beta-gal</shortName>
        <ecNumber evidence="3 8">3.2.1.23</ecNumber>
    </recommendedName>
</protein>
<name>A0ABU1Y6L5_9FLAO</name>
<keyword evidence="6" id="KW-0862">Zinc</keyword>
<evidence type="ECO:0000256" key="4">
    <source>
        <dbReference type="ARBA" id="ARBA00022723"/>
    </source>
</evidence>
<dbReference type="InterPro" id="IPR013738">
    <property type="entry name" value="Beta_galactosidase_Trimer"/>
</dbReference>
<dbReference type="PANTHER" id="PTHR36447">
    <property type="entry name" value="BETA-GALACTOSIDASE GANA"/>
    <property type="match status" value="1"/>
</dbReference>
<dbReference type="PANTHER" id="PTHR36447:SF2">
    <property type="entry name" value="BETA-GALACTOSIDASE YESZ"/>
    <property type="match status" value="1"/>
</dbReference>
<dbReference type="PIRSF" id="PIRSF001084">
    <property type="entry name" value="B-galactosidase"/>
    <property type="match status" value="1"/>
</dbReference>
<evidence type="ECO:0000313" key="11">
    <source>
        <dbReference type="EMBL" id="MDR7209874.1"/>
    </source>
</evidence>
<dbReference type="Gene3D" id="3.40.50.880">
    <property type="match status" value="1"/>
</dbReference>
<evidence type="ECO:0000256" key="7">
    <source>
        <dbReference type="ARBA" id="ARBA00023295"/>
    </source>
</evidence>
<dbReference type="InterPro" id="IPR013780">
    <property type="entry name" value="Glyco_hydro_b"/>
</dbReference>
<dbReference type="EMBL" id="JAVDWQ010000005">
    <property type="protein sequence ID" value="MDR7209874.1"/>
    <property type="molecule type" value="Genomic_DNA"/>
</dbReference>
<comment type="similarity">
    <text evidence="2 8">Belongs to the glycosyl hydrolase 42 family.</text>
</comment>
<feature type="domain" description="Glycoside hydrolase family 42 N-terminal" evidence="9">
    <location>
        <begin position="39"/>
        <end position="415"/>
    </location>
</feature>
<sequence length="697" mass="80100">MKNKIYISLLFVLLTIVVKAQDSHRFFPKENLMSMGIYYYPEHWNKNDWERDISNISKIGFEFIHIAEFAWIDMEPQEGVYKFEWLDEVITLAAKYKLKVILGTPTAISPVWLGIKYPEIYAMGSDYQRAEHGTRAQQSLSNPVWRSFSKKIIVKLGERYGKNPNVIGWQLDNEPEAKEDYSPSSQKAFRKWLENKYKTISALNNAWGAQFWSQTYSTFSQIKIHNANHVGWWGTNPHALLDFKRYTADTQAEFLDYQANILRPLISKNQFITTNYTATTPLADPRRTKELDFDSFTSYLNKGNANIGNQGFRLGDPKELSFALSFFKPDTKISGIMELQPGFVNWGNVNPLLQPGAVRMWLFHCFAEDMSFACSYRYRQINYGSEQYHSGITKLDGVTLSQGGKDYKQTISEMKLLRDAYKPNTKVPKELKARKTALLWNYDNLWSMGRQGQTSQWNTQQFFQKYLEIVKSFGAPVNITYEEDDLDQYAVVIAPAFELVDNKLITKWTNYVKKGGNLVLTVRTGVKDRNGHLFVGGWGQSIYPLIDASIDDFDHLLPYAKGTIKGFNKDYNWNNWADLITANKSENVLATYTNQFYAGKAAVVTNKIEKGTVTYIGVDTDDTQLEKDVLRKIYDQANITTENYPEGVYVKWHDGFWVAVNYSSDNYELKNISAKAKILIGTKTVQPGGVTVWQELD</sequence>
<evidence type="ECO:0000256" key="5">
    <source>
        <dbReference type="ARBA" id="ARBA00022801"/>
    </source>
</evidence>
<dbReference type="SUPFAM" id="SSF51011">
    <property type="entry name" value="Glycosyl hydrolase domain"/>
    <property type="match status" value="1"/>
</dbReference>
<dbReference type="Gene3D" id="3.20.20.80">
    <property type="entry name" value="Glycosidases"/>
    <property type="match status" value="1"/>
</dbReference>
<evidence type="ECO:0000259" key="10">
    <source>
        <dbReference type="Pfam" id="PF08532"/>
    </source>
</evidence>
<evidence type="ECO:0000256" key="8">
    <source>
        <dbReference type="PIRNR" id="PIRNR001084"/>
    </source>
</evidence>